<dbReference type="Proteomes" id="UP001500507">
    <property type="component" value="Unassembled WGS sequence"/>
</dbReference>
<evidence type="ECO:0000259" key="1">
    <source>
        <dbReference type="PROSITE" id="PS51724"/>
    </source>
</evidence>
<dbReference type="SUPFAM" id="SSF110997">
    <property type="entry name" value="Sporulation related repeat"/>
    <property type="match status" value="1"/>
</dbReference>
<dbReference type="InterPro" id="IPR007730">
    <property type="entry name" value="SPOR-like_dom"/>
</dbReference>
<dbReference type="InterPro" id="IPR040495">
    <property type="entry name" value="HU-CCDC81_bac_1"/>
</dbReference>
<dbReference type="Pfam" id="PF18175">
    <property type="entry name" value="HU-CCDC81_bac_2"/>
    <property type="match status" value="1"/>
</dbReference>
<dbReference type="Pfam" id="PF05036">
    <property type="entry name" value="SPOR"/>
    <property type="match status" value="1"/>
</dbReference>
<keyword evidence="3" id="KW-1185">Reference proteome</keyword>
<feature type="domain" description="SPOR" evidence="1">
    <location>
        <begin position="259"/>
        <end position="337"/>
    </location>
</feature>
<dbReference type="Gene3D" id="3.30.70.1070">
    <property type="entry name" value="Sporulation related repeat"/>
    <property type="match status" value="1"/>
</dbReference>
<proteinExistence type="predicted"/>
<reference evidence="3" key="1">
    <citation type="journal article" date="2019" name="Int. J. Syst. Evol. Microbiol.">
        <title>The Global Catalogue of Microorganisms (GCM) 10K type strain sequencing project: providing services to taxonomists for standard genome sequencing and annotation.</title>
        <authorList>
            <consortium name="The Broad Institute Genomics Platform"/>
            <consortium name="The Broad Institute Genome Sequencing Center for Infectious Disease"/>
            <person name="Wu L."/>
            <person name="Ma J."/>
        </authorList>
    </citation>
    <scope>NUCLEOTIDE SEQUENCE [LARGE SCALE GENOMIC DNA]</scope>
    <source>
        <strain evidence="3">JCM 16082</strain>
    </source>
</reference>
<accession>A0ABP3XW51</accession>
<sequence>MRLDTHISDLLYRFDCVILPEFGAFLGQRQSARVHHITRAFYPPRKQLSFNSQLTTNDGILANYVATAEGISYENAVIKIQQYVRFLRATLQEQKKLIIDQIGSFSLTEDQTLQFQPSYHLNYLTESFGMQTFTSEAINRAILEEKVIALQPEENTVPIASASQPEPTPNIVAAESPTVITLEQEESNPRRKKPYWRYAAVGLLAIGVAGYSGLRSYSNAVHSHNLAAQQQAEQQLEQEIQEATFFVSSPLPNVSFVLTKESFKYHVIAGAFRVEANAQKKVDQLNANGYENARLVGVNSYGLHQVAYQSFNDRSDAVNEYLRIKREEDTSAWLLTKETD</sequence>
<comment type="caution">
    <text evidence="2">The sequence shown here is derived from an EMBL/GenBank/DDBJ whole genome shotgun (WGS) entry which is preliminary data.</text>
</comment>
<evidence type="ECO:0000313" key="2">
    <source>
        <dbReference type="EMBL" id="GAA0872802.1"/>
    </source>
</evidence>
<name>A0ABP3XW51_9FLAO</name>
<dbReference type="InterPro" id="IPR036680">
    <property type="entry name" value="SPOR-like_sf"/>
</dbReference>
<organism evidence="2 3">
    <name type="scientific">Gangjinia marincola</name>
    <dbReference type="NCBI Taxonomy" id="578463"/>
    <lineage>
        <taxon>Bacteria</taxon>
        <taxon>Pseudomonadati</taxon>
        <taxon>Bacteroidota</taxon>
        <taxon>Flavobacteriia</taxon>
        <taxon>Flavobacteriales</taxon>
        <taxon>Flavobacteriaceae</taxon>
        <taxon>Gangjinia</taxon>
    </lineage>
</organism>
<dbReference type="InterPro" id="IPR041268">
    <property type="entry name" value="HU-CCDC81_bac_2"/>
</dbReference>
<dbReference type="PROSITE" id="PS51724">
    <property type="entry name" value="SPOR"/>
    <property type="match status" value="1"/>
</dbReference>
<protein>
    <submittedName>
        <fullName evidence="2">SPOR domain-containing protein</fullName>
    </submittedName>
</protein>
<dbReference type="EMBL" id="BAAAFG010000015">
    <property type="protein sequence ID" value="GAA0872802.1"/>
    <property type="molecule type" value="Genomic_DNA"/>
</dbReference>
<evidence type="ECO:0000313" key="3">
    <source>
        <dbReference type="Proteomes" id="UP001500507"/>
    </source>
</evidence>
<dbReference type="Pfam" id="PF18174">
    <property type="entry name" value="HU-CCDC81_bac_1"/>
    <property type="match status" value="1"/>
</dbReference>
<gene>
    <name evidence="2" type="ORF">GCM10009117_19490</name>
</gene>